<gene>
    <name evidence="4" type="ORF">LG368_14175</name>
</gene>
<proteinExistence type="predicted"/>
<dbReference type="EMBL" id="JAJATW010000032">
    <property type="protein sequence ID" value="MCB5163027.1"/>
    <property type="molecule type" value="Genomic_DNA"/>
</dbReference>
<dbReference type="SUPFAM" id="SSF46689">
    <property type="entry name" value="Homeodomain-like"/>
    <property type="match status" value="1"/>
</dbReference>
<organism evidence="4 5">
    <name type="scientific">Marinomonas algarum</name>
    <dbReference type="NCBI Taxonomy" id="2883105"/>
    <lineage>
        <taxon>Bacteria</taxon>
        <taxon>Pseudomonadati</taxon>
        <taxon>Pseudomonadota</taxon>
        <taxon>Gammaproteobacteria</taxon>
        <taxon>Oceanospirillales</taxon>
        <taxon>Oceanospirillaceae</taxon>
        <taxon>Marinomonas</taxon>
    </lineage>
</organism>
<dbReference type="PANTHER" id="PTHR43479:SF11">
    <property type="entry name" value="ACREF_ENVCD OPERON REPRESSOR-RELATED"/>
    <property type="match status" value="1"/>
</dbReference>
<evidence type="ECO:0000256" key="2">
    <source>
        <dbReference type="PROSITE-ProRule" id="PRU00335"/>
    </source>
</evidence>
<dbReference type="InterPro" id="IPR001647">
    <property type="entry name" value="HTH_TetR"/>
</dbReference>
<evidence type="ECO:0000259" key="3">
    <source>
        <dbReference type="PROSITE" id="PS50977"/>
    </source>
</evidence>
<name>A0A9X1RVX0_9GAMM</name>
<accession>A0A9X1RVX0</accession>
<evidence type="ECO:0000256" key="1">
    <source>
        <dbReference type="ARBA" id="ARBA00023125"/>
    </source>
</evidence>
<comment type="caution">
    <text evidence="4">The sequence shown here is derived from an EMBL/GenBank/DDBJ whole genome shotgun (WGS) entry which is preliminary data.</text>
</comment>
<dbReference type="Proteomes" id="UP001139095">
    <property type="component" value="Unassembled WGS sequence"/>
</dbReference>
<dbReference type="Pfam" id="PF00440">
    <property type="entry name" value="TetR_N"/>
    <property type="match status" value="1"/>
</dbReference>
<keyword evidence="5" id="KW-1185">Reference proteome</keyword>
<dbReference type="RefSeq" id="WP_226755371.1">
    <property type="nucleotide sequence ID" value="NZ_JAJATW010000032.1"/>
</dbReference>
<evidence type="ECO:0000313" key="5">
    <source>
        <dbReference type="Proteomes" id="UP001139095"/>
    </source>
</evidence>
<dbReference type="InterPro" id="IPR050624">
    <property type="entry name" value="HTH-type_Tx_Regulator"/>
</dbReference>
<reference evidence="4" key="1">
    <citation type="submission" date="2021-10" db="EMBL/GenBank/DDBJ databases">
        <title>Marinomonas pontica sp. nov., isolated from the Black Sea.</title>
        <authorList>
            <person name="Zhao L.-H."/>
            <person name="Xue J.-H."/>
        </authorList>
    </citation>
    <scope>NUCLEOTIDE SEQUENCE</scope>
    <source>
        <strain evidence="4">E8</strain>
    </source>
</reference>
<dbReference type="AlphaFoldDB" id="A0A9X1RVX0"/>
<feature type="DNA-binding region" description="H-T-H motif" evidence="2">
    <location>
        <begin position="28"/>
        <end position="47"/>
    </location>
</feature>
<dbReference type="GO" id="GO:0003677">
    <property type="term" value="F:DNA binding"/>
    <property type="evidence" value="ECO:0007669"/>
    <property type="project" value="UniProtKB-UniRule"/>
</dbReference>
<keyword evidence="1 2" id="KW-0238">DNA-binding</keyword>
<dbReference type="PANTHER" id="PTHR43479">
    <property type="entry name" value="ACREF/ENVCD OPERON REPRESSOR-RELATED"/>
    <property type="match status" value="1"/>
</dbReference>
<evidence type="ECO:0000313" key="4">
    <source>
        <dbReference type="EMBL" id="MCB5163027.1"/>
    </source>
</evidence>
<dbReference type="PROSITE" id="PS50977">
    <property type="entry name" value="HTH_TETR_2"/>
    <property type="match status" value="1"/>
</dbReference>
<dbReference type="Gene3D" id="1.10.357.10">
    <property type="entry name" value="Tetracycline Repressor, domain 2"/>
    <property type="match status" value="1"/>
</dbReference>
<protein>
    <submittedName>
        <fullName evidence="4">TetR/AcrR family transcriptional regulator</fullName>
    </submittedName>
</protein>
<sequence>MNNTKLTRDDWINSATKQLATGSIDNVRIDSLSKKLGITRGSFYHHFKNRQELLKAILDKWRLNATESVIDGLNRKDFSAQKKLLELMTLPLRGNKSFDAASVELSLRAWARRDEMARSAIEEVDAYRIKYLKGIFIELGHSTNQSSDLAYLVYSYMMATSILTTGNSLTEQSDRAKRLTNFLADICPISECQRKIS</sequence>
<dbReference type="InterPro" id="IPR009057">
    <property type="entry name" value="Homeodomain-like_sf"/>
</dbReference>
<feature type="domain" description="HTH tetR-type" evidence="3">
    <location>
        <begin position="5"/>
        <end position="65"/>
    </location>
</feature>